<evidence type="ECO:0000256" key="1">
    <source>
        <dbReference type="SAM" id="MobiDB-lite"/>
    </source>
</evidence>
<feature type="region of interest" description="Disordered" evidence="1">
    <location>
        <begin position="1"/>
        <end position="27"/>
    </location>
</feature>
<dbReference type="InterPro" id="IPR050708">
    <property type="entry name" value="T6SS_VgrG/RHS"/>
</dbReference>
<evidence type="ECO:0000313" key="3">
    <source>
        <dbReference type="Proteomes" id="UP001317001"/>
    </source>
</evidence>
<name>A0ABY5NTS0_9FLAO</name>
<organism evidence="2 3">
    <name type="scientific">Paenimyroides aestuarii</name>
    <dbReference type="NCBI Taxonomy" id="2968490"/>
    <lineage>
        <taxon>Bacteria</taxon>
        <taxon>Pseudomonadati</taxon>
        <taxon>Bacteroidota</taxon>
        <taxon>Flavobacteriia</taxon>
        <taxon>Flavobacteriales</taxon>
        <taxon>Flavobacteriaceae</taxon>
        <taxon>Paenimyroides</taxon>
    </lineage>
</organism>
<dbReference type="Gene3D" id="2.180.10.10">
    <property type="entry name" value="RHS repeat-associated core"/>
    <property type="match status" value="1"/>
</dbReference>
<gene>
    <name evidence="2" type="ORF">NPX36_01700</name>
</gene>
<dbReference type="InterPro" id="IPR022385">
    <property type="entry name" value="Rhs_assc_core"/>
</dbReference>
<dbReference type="RefSeq" id="WP_257499712.1">
    <property type="nucleotide sequence ID" value="NZ_CP102382.1"/>
</dbReference>
<proteinExistence type="predicted"/>
<dbReference type="EMBL" id="CP102382">
    <property type="protein sequence ID" value="UUV21792.1"/>
    <property type="molecule type" value="Genomic_DNA"/>
</dbReference>
<feature type="compositionally biased region" description="Acidic residues" evidence="1">
    <location>
        <begin position="152"/>
        <end position="167"/>
    </location>
</feature>
<dbReference type="PANTHER" id="PTHR32305:SF15">
    <property type="entry name" value="PROTEIN RHSA-RELATED"/>
    <property type="match status" value="1"/>
</dbReference>
<dbReference type="NCBIfam" id="TIGR03696">
    <property type="entry name" value="Rhs_assc_core"/>
    <property type="match status" value="1"/>
</dbReference>
<feature type="compositionally biased region" description="Low complexity" evidence="1">
    <location>
        <begin position="14"/>
        <end position="27"/>
    </location>
</feature>
<protein>
    <submittedName>
        <fullName evidence="2">RHS repeat-associated core domain-containing protein</fullName>
    </submittedName>
</protein>
<keyword evidence="3" id="KW-1185">Reference proteome</keyword>
<sequence>MCTPIDENNPGNVPLDPTDPTLTPGQQQQADCLTDLNILVAQLAVQIQNGEGSAFFEWYQCINVCIERNDIIDSYGCWERFIHGDGEWPSNCNIVFEQCGCEEQPIIGEIDLCPVLAMIYIDTHLLPDLSNACEVLNYVEETYKCVPLPSDPIDEPITPEDEDDDWVDGGGNTEDPGEDYDEELRKPIWWYHTDHLGSSTYLTDNFGRPSHYYETLPFGEMIVEHNQSANHPSGVGYDNKFKFNGKELDDATQMYYYGARYYDPRISIFVSVDPLAEQTMEPYLYTGNNPIMFTDPTGMSKDGIEHDYKMNSEGDITLVRETDDDFDRILKTDNKGNIVKYGEGFLVPKSKKGQEKVAVDNIAKGILKDGLNLESRDGLFAVNGEGQPTLKEFNKFISEFSDYIGKEIAGIRLGEKNSSTVTKIKTYRYEGNTRHSSNMPRNWFSLYGDFLKAHFHTHPYHNHTPSDDADIPLRNRHPNLPFFIIAGGYEKPY</sequence>
<accession>A0ABY5NTS0</accession>
<feature type="region of interest" description="Disordered" evidence="1">
    <location>
        <begin position="150"/>
        <end position="179"/>
    </location>
</feature>
<dbReference type="Proteomes" id="UP001317001">
    <property type="component" value="Chromosome"/>
</dbReference>
<reference evidence="2 3" key="1">
    <citation type="submission" date="2022-08" db="EMBL/GenBank/DDBJ databases">
        <title>Myroides zhujiangensis sp. nov., a novel bacterium isolated from sediment in the Pearl River Estuary.</title>
        <authorList>
            <person name="Cui L."/>
        </authorList>
    </citation>
    <scope>NUCLEOTIDE SEQUENCE [LARGE SCALE GENOMIC DNA]</scope>
    <source>
        <strain evidence="2 3">SCSIO 72103</strain>
    </source>
</reference>
<evidence type="ECO:0000313" key="2">
    <source>
        <dbReference type="EMBL" id="UUV21792.1"/>
    </source>
</evidence>
<dbReference type="PANTHER" id="PTHR32305">
    <property type="match status" value="1"/>
</dbReference>